<gene>
    <name evidence="4" type="ORF">GSLYS_00016245001</name>
</gene>
<dbReference type="PANTHER" id="PTHR18914:SF30">
    <property type="entry name" value="VINCULIN_ALPHA-CATENIN FAMILY MEMBER 1"/>
    <property type="match status" value="1"/>
</dbReference>
<dbReference type="Pfam" id="PF01044">
    <property type="entry name" value="Vinculin"/>
    <property type="match status" value="1"/>
</dbReference>
<comment type="similarity">
    <text evidence="2">Belongs to the vinculin/alpha-catenin family.</text>
</comment>
<accession>A0AAV2I829</accession>
<comment type="caution">
    <text evidence="4">The sequence shown here is derived from an EMBL/GenBank/DDBJ whole genome shotgun (WGS) entry which is preliminary data.</text>
</comment>
<keyword evidence="5" id="KW-1185">Reference proteome</keyword>
<feature type="non-terminal residue" evidence="4">
    <location>
        <position position="143"/>
    </location>
</feature>
<comment type="subcellular location">
    <subcellularLocation>
        <location evidence="1">Cytoplasm</location>
    </subcellularLocation>
</comment>
<dbReference type="GO" id="GO:0005737">
    <property type="term" value="C:cytoplasm"/>
    <property type="evidence" value="ECO:0007669"/>
    <property type="project" value="UniProtKB-SubCell"/>
</dbReference>
<evidence type="ECO:0000256" key="2">
    <source>
        <dbReference type="ARBA" id="ARBA00008376"/>
    </source>
</evidence>
<dbReference type="GO" id="GO:0005912">
    <property type="term" value="C:adherens junction"/>
    <property type="evidence" value="ECO:0007669"/>
    <property type="project" value="TreeGrafter"/>
</dbReference>
<sequence>VREILTAVKGLESIDPEITPAVVMNCQDPGDRSSNKHLDSILERWLREVKVITDAIDAIVDPRVLMDMSENLLAKEIEEFKKMDGGPQAKLVKCYMRVKGLVERPMAMAERLVDENSDPIYRNGLRCFIQALAESKKHIFKLH</sequence>
<feature type="non-terminal residue" evidence="4">
    <location>
        <position position="1"/>
    </location>
</feature>
<dbReference type="AlphaFoldDB" id="A0AAV2I829"/>
<dbReference type="InterPro" id="IPR036723">
    <property type="entry name" value="Alpha-catenin/vinculin-like_sf"/>
</dbReference>
<organism evidence="4 5">
    <name type="scientific">Lymnaea stagnalis</name>
    <name type="common">Great pond snail</name>
    <name type="synonym">Helix stagnalis</name>
    <dbReference type="NCBI Taxonomy" id="6523"/>
    <lineage>
        <taxon>Eukaryota</taxon>
        <taxon>Metazoa</taxon>
        <taxon>Spiralia</taxon>
        <taxon>Lophotrochozoa</taxon>
        <taxon>Mollusca</taxon>
        <taxon>Gastropoda</taxon>
        <taxon>Heterobranchia</taxon>
        <taxon>Euthyneura</taxon>
        <taxon>Panpulmonata</taxon>
        <taxon>Hygrophila</taxon>
        <taxon>Lymnaeoidea</taxon>
        <taxon>Lymnaeidae</taxon>
        <taxon>Lymnaea</taxon>
    </lineage>
</organism>
<proteinExistence type="inferred from homology"/>
<dbReference type="Gene3D" id="1.20.120.810">
    <property type="entry name" value="Vinculin, Vh2 four-helix bundle"/>
    <property type="match status" value="1"/>
</dbReference>
<dbReference type="SUPFAM" id="SSF47220">
    <property type="entry name" value="alpha-catenin/vinculin-like"/>
    <property type="match status" value="1"/>
</dbReference>
<dbReference type="GO" id="GO:0008013">
    <property type="term" value="F:beta-catenin binding"/>
    <property type="evidence" value="ECO:0007669"/>
    <property type="project" value="TreeGrafter"/>
</dbReference>
<dbReference type="GO" id="GO:0016342">
    <property type="term" value="C:catenin complex"/>
    <property type="evidence" value="ECO:0007669"/>
    <property type="project" value="TreeGrafter"/>
</dbReference>
<dbReference type="GO" id="GO:0098609">
    <property type="term" value="P:cell-cell adhesion"/>
    <property type="evidence" value="ECO:0007669"/>
    <property type="project" value="TreeGrafter"/>
</dbReference>
<dbReference type="EMBL" id="CAXITT010000503">
    <property type="protein sequence ID" value="CAL1542711.1"/>
    <property type="molecule type" value="Genomic_DNA"/>
</dbReference>
<evidence type="ECO:0000313" key="5">
    <source>
        <dbReference type="Proteomes" id="UP001497497"/>
    </source>
</evidence>
<dbReference type="Proteomes" id="UP001497497">
    <property type="component" value="Unassembled WGS sequence"/>
</dbReference>
<name>A0AAV2I829_LYMST</name>
<protein>
    <submittedName>
        <fullName evidence="4">Uncharacterized protein</fullName>
    </submittedName>
</protein>
<keyword evidence="3" id="KW-0963">Cytoplasm</keyword>
<dbReference type="GO" id="GO:0051015">
    <property type="term" value="F:actin filament binding"/>
    <property type="evidence" value="ECO:0007669"/>
    <property type="project" value="InterPro"/>
</dbReference>
<dbReference type="GO" id="GO:0016477">
    <property type="term" value="P:cell migration"/>
    <property type="evidence" value="ECO:0007669"/>
    <property type="project" value="TreeGrafter"/>
</dbReference>
<evidence type="ECO:0000256" key="1">
    <source>
        <dbReference type="ARBA" id="ARBA00004496"/>
    </source>
</evidence>
<dbReference type="PANTHER" id="PTHR18914">
    <property type="entry name" value="ALPHA CATENIN"/>
    <property type="match status" value="1"/>
</dbReference>
<evidence type="ECO:0000256" key="3">
    <source>
        <dbReference type="ARBA" id="ARBA00022490"/>
    </source>
</evidence>
<evidence type="ECO:0000313" key="4">
    <source>
        <dbReference type="EMBL" id="CAL1542711.1"/>
    </source>
</evidence>
<dbReference type="InterPro" id="IPR006077">
    <property type="entry name" value="Vinculin/catenin"/>
</dbReference>
<reference evidence="4 5" key="1">
    <citation type="submission" date="2024-04" db="EMBL/GenBank/DDBJ databases">
        <authorList>
            <consortium name="Genoscope - CEA"/>
            <person name="William W."/>
        </authorList>
    </citation>
    <scope>NUCLEOTIDE SEQUENCE [LARGE SCALE GENOMIC DNA]</scope>
</reference>